<protein>
    <submittedName>
        <fullName evidence="1">Uncharacterized protein</fullName>
    </submittedName>
</protein>
<evidence type="ECO:0000313" key="2">
    <source>
        <dbReference type="Proteomes" id="UP000187148"/>
    </source>
</evidence>
<sequence length="108" mass="12800">MKLLKENEEISLSGDEAIKILTDVEYVLISLRDIARHYYDNVDGEITSENRSAYCEETARFIDENEITKKIANIRRVISEKFNLEPGDDEMDDIERELENIRYWRPRS</sequence>
<dbReference type="EMBL" id="CP019445">
    <property type="protein sequence ID" value="APZ05198.1"/>
    <property type="molecule type" value="Genomic_DNA"/>
</dbReference>
<dbReference type="RefSeq" id="WP_054802661.1">
    <property type="nucleotide sequence ID" value="NZ_CP019445.1"/>
</dbReference>
<proteinExistence type="predicted"/>
<dbReference type="KEGG" id="kco:BWI95_09095"/>
<reference evidence="1 2" key="1">
    <citation type="submission" date="2017-01" db="EMBL/GenBank/DDBJ databases">
        <authorList>
            <person name="Cao J.-M."/>
        </authorList>
    </citation>
    <scope>NUCLEOTIDE SEQUENCE [LARGE SCALE GENOMIC DNA]</scope>
    <source>
        <strain evidence="1 2">888-76</strain>
    </source>
</reference>
<evidence type="ECO:0000313" key="1">
    <source>
        <dbReference type="EMBL" id="APZ05198.1"/>
    </source>
</evidence>
<keyword evidence="2" id="KW-1185">Reference proteome</keyword>
<dbReference type="AlphaFoldDB" id="A0A807LGU0"/>
<gene>
    <name evidence="1" type="ORF">BWI95_09095</name>
</gene>
<accession>A0A807LGU0</accession>
<dbReference type="Proteomes" id="UP000187148">
    <property type="component" value="Chromosome"/>
</dbReference>
<name>A0A807LGU0_9ENTR</name>
<organism evidence="1 2">
    <name type="scientific">Kosakonia cowanii JCM 10956 = DSM 18146</name>
    <dbReference type="NCBI Taxonomy" id="1300165"/>
    <lineage>
        <taxon>Bacteria</taxon>
        <taxon>Pseudomonadati</taxon>
        <taxon>Pseudomonadota</taxon>
        <taxon>Gammaproteobacteria</taxon>
        <taxon>Enterobacterales</taxon>
        <taxon>Enterobacteriaceae</taxon>
        <taxon>Kosakonia</taxon>
    </lineage>
</organism>